<dbReference type="GO" id="GO:0000139">
    <property type="term" value="C:Golgi membrane"/>
    <property type="evidence" value="ECO:0007669"/>
    <property type="project" value="UniProtKB-SubCell"/>
</dbReference>
<evidence type="ECO:0000256" key="2">
    <source>
        <dbReference type="ARBA" id="ARBA00010271"/>
    </source>
</evidence>
<dbReference type="InterPro" id="IPR040911">
    <property type="entry name" value="Exostosin_GT47"/>
</dbReference>
<evidence type="ECO:0000313" key="6">
    <source>
        <dbReference type="Proteomes" id="UP000236333"/>
    </source>
</evidence>
<reference evidence="5 6" key="1">
    <citation type="journal article" date="2017" name="Mol. Biol. Evol.">
        <title>The 4-celled Tetrabaena socialis nuclear genome reveals the essential components for genetic control of cell number at the origin of multicellularity in the volvocine lineage.</title>
        <authorList>
            <person name="Featherston J."/>
            <person name="Arakaki Y."/>
            <person name="Hanschen E.R."/>
            <person name="Ferris P.J."/>
            <person name="Michod R.E."/>
            <person name="Olson B.J.S.C."/>
            <person name="Nozaki H."/>
            <person name="Durand P.M."/>
        </authorList>
    </citation>
    <scope>NUCLEOTIDE SEQUENCE [LARGE SCALE GENOMIC DNA]</scope>
    <source>
        <strain evidence="5 6">NIES-571</strain>
    </source>
</reference>
<comment type="similarity">
    <text evidence="2">Belongs to the glycosyltransferase 47 family.</text>
</comment>
<dbReference type="AlphaFoldDB" id="A0A2J8AB36"/>
<dbReference type="Pfam" id="PF23106">
    <property type="entry name" value="EGF_Teneurin"/>
    <property type="match status" value="1"/>
</dbReference>
<dbReference type="GO" id="GO:0016757">
    <property type="term" value="F:glycosyltransferase activity"/>
    <property type="evidence" value="ECO:0007669"/>
    <property type="project" value="InterPro"/>
</dbReference>
<evidence type="ECO:0000259" key="4">
    <source>
        <dbReference type="Pfam" id="PF03016"/>
    </source>
</evidence>
<proteinExistence type="inferred from homology"/>
<comment type="subcellular location">
    <subcellularLocation>
        <location evidence="1">Golgi apparatus membrane</location>
        <topology evidence="1">Single-pass type II membrane protein</topology>
    </subcellularLocation>
</comment>
<dbReference type="OrthoDB" id="1924787at2759"/>
<sequence>MATRLPLVRRPNERCGPPLQDGNSWPCDGSRQHEPFCVNQCSGHGDCHMGYCRCHPEWYGHDCSRKKAGSDMEPGYLDGPAKRPWLERVTVTPPASLPTPPTPTRPRPLIYVYDLPPEYTSRIDSCMWRRYNDENTTILLGMTYGVEVMMHELMLQSEHRTFDPEEADFFYVPMYITCFMWPVLGFADFPWWHAPYAHNRPMHASNMITEVHEWLQQFPWWKRRGGRDHIWLMAHDEGACSMPTAVYNSSIIFSHWGRLDPNHKSGTAYGQDKYGEPDDALTVADLRKFSGWKGMDWWERSKGHPCYTPDKDLIIPAFKMPIHFKESPLLGSPPLVRDILLYFRGDIGAGRLAHYSRGIRQKLFHLSHEGNWASKYGIYIGDGSTVVGSYSEHMARSKFCLVAPGDGWSPRAEDAILHGCIPLVIMDGVHAVFESILDWDAFSIRIRESALEAVPQILTAVAPERLARMQRNLVRVWHRFAYASGPVLQDEFRRLMADHQQRRPAEVMAASKLTLRETPYRPATAFPFQDDAFGTIMQWLFHRIEDTR</sequence>
<dbReference type="Pfam" id="PF03016">
    <property type="entry name" value="Exostosin_GT47"/>
    <property type="match status" value="1"/>
</dbReference>
<evidence type="ECO:0000313" key="5">
    <source>
        <dbReference type="EMBL" id="PNH09739.1"/>
    </source>
</evidence>
<dbReference type="InterPro" id="IPR004263">
    <property type="entry name" value="Exostosin"/>
</dbReference>
<keyword evidence="3" id="KW-0333">Golgi apparatus</keyword>
<comment type="caution">
    <text evidence="5">The sequence shown here is derived from an EMBL/GenBank/DDBJ whole genome shotgun (WGS) entry which is preliminary data.</text>
</comment>
<organism evidence="5 6">
    <name type="scientific">Tetrabaena socialis</name>
    <dbReference type="NCBI Taxonomy" id="47790"/>
    <lineage>
        <taxon>Eukaryota</taxon>
        <taxon>Viridiplantae</taxon>
        <taxon>Chlorophyta</taxon>
        <taxon>core chlorophytes</taxon>
        <taxon>Chlorophyceae</taxon>
        <taxon>CS clade</taxon>
        <taxon>Chlamydomonadales</taxon>
        <taxon>Tetrabaenaceae</taxon>
        <taxon>Tetrabaena</taxon>
    </lineage>
</organism>
<protein>
    <submittedName>
        <fullName evidence="5">Putative glucuronoxylan glucuronosyltransferase F8H</fullName>
    </submittedName>
</protein>
<gene>
    <name evidence="5" type="ORF">TSOC_003588</name>
</gene>
<accession>A0A2J8AB36</accession>
<keyword evidence="5" id="KW-0808">Transferase</keyword>
<dbReference type="EMBL" id="PGGS01000079">
    <property type="protein sequence ID" value="PNH09739.1"/>
    <property type="molecule type" value="Genomic_DNA"/>
</dbReference>
<dbReference type="Gene3D" id="2.10.25.10">
    <property type="entry name" value="Laminin"/>
    <property type="match status" value="1"/>
</dbReference>
<dbReference type="PANTHER" id="PTHR11062">
    <property type="entry name" value="EXOSTOSIN HEPARAN SULFATE GLYCOSYLTRANSFERASE -RELATED"/>
    <property type="match status" value="1"/>
</dbReference>
<feature type="domain" description="Exostosin GT47" evidence="4">
    <location>
        <begin position="107"/>
        <end position="460"/>
    </location>
</feature>
<evidence type="ECO:0000256" key="1">
    <source>
        <dbReference type="ARBA" id="ARBA00004323"/>
    </source>
</evidence>
<keyword evidence="6" id="KW-1185">Reference proteome</keyword>
<name>A0A2J8AB36_9CHLO</name>
<dbReference type="PANTHER" id="PTHR11062:SF268">
    <property type="entry name" value="FAMILY PROTEIN, PUTATIVE, EXPRESSED-RELATED"/>
    <property type="match status" value="1"/>
</dbReference>
<evidence type="ECO:0000256" key="3">
    <source>
        <dbReference type="ARBA" id="ARBA00023034"/>
    </source>
</evidence>
<dbReference type="Proteomes" id="UP000236333">
    <property type="component" value="Unassembled WGS sequence"/>
</dbReference>